<feature type="compositionally biased region" description="Low complexity" evidence="1">
    <location>
        <begin position="1"/>
        <end position="14"/>
    </location>
</feature>
<evidence type="ECO:0000313" key="3">
    <source>
        <dbReference type="EMBL" id="PRW57044.1"/>
    </source>
</evidence>
<keyword evidence="2" id="KW-1133">Transmembrane helix</keyword>
<sequence>MLGVGAAAALRPAGAPGGGPAAGYRRTGPSPQPAAFRAVQRRRRAPAVSAAAGSPNFSPEDARKQLNRLASDARQKLEEFARQQRLKERLDGAAKVASQAAKQAADEAGKTAKKVDAEFDVSGKASEAARAAAEAARKVNEAAEDADSKFQFRRKGRILWSDLKRSAPVWGRRIRDFFETPLGAVTFLFLFLISVFTGAFWVILRVLFGLMWLGILCGPLIINYMQVKAAQEQQEQYRQYMAEQRRRQQNPFYGTPFEDLFDRGPKDPTQRPGRFGGGRSTPVTSTDDVIDVSFERLED</sequence>
<dbReference type="AlphaFoldDB" id="A0A2P6TSM0"/>
<dbReference type="EMBL" id="LHPG02000007">
    <property type="protein sequence ID" value="PRW57044.1"/>
    <property type="molecule type" value="Genomic_DNA"/>
</dbReference>
<feature type="region of interest" description="Disordered" evidence="1">
    <location>
        <begin position="255"/>
        <end position="299"/>
    </location>
</feature>
<dbReference type="PANTHER" id="PTHR36356">
    <property type="entry name" value="EXPRESSED PROTEIN"/>
    <property type="match status" value="1"/>
</dbReference>
<dbReference type="PANTHER" id="PTHR36356:SF1">
    <property type="entry name" value="EXPRESSED PROTEIN"/>
    <property type="match status" value="1"/>
</dbReference>
<feature type="compositionally biased region" description="Low complexity" evidence="1">
    <location>
        <begin position="22"/>
        <end position="38"/>
    </location>
</feature>
<keyword evidence="2" id="KW-0812">Transmembrane</keyword>
<dbReference type="Proteomes" id="UP000239899">
    <property type="component" value="Unassembled WGS sequence"/>
</dbReference>
<reference evidence="3 4" key="1">
    <citation type="journal article" date="2018" name="Plant J.">
        <title>Genome sequences of Chlorella sorokiniana UTEX 1602 and Micractinium conductrix SAG 241.80: implications to maltose excretion by a green alga.</title>
        <authorList>
            <person name="Arriola M.B."/>
            <person name="Velmurugan N."/>
            <person name="Zhang Y."/>
            <person name="Plunkett M.H."/>
            <person name="Hondzo H."/>
            <person name="Barney B.M."/>
        </authorList>
    </citation>
    <scope>NUCLEOTIDE SEQUENCE [LARGE SCALE GENOMIC DNA]</scope>
    <source>
        <strain evidence="4">UTEX 1602</strain>
    </source>
</reference>
<feature type="compositionally biased region" description="Basic and acidic residues" evidence="1">
    <location>
        <begin position="260"/>
        <end position="269"/>
    </location>
</feature>
<dbReference type="OrthoDB" id="510956at2759"/>
<keyword evidence="2" id="KW-0472">Membrane</keyword>
<gene>
    <name evidence="3" type="ORF">C2E21_3971</name>
</gene>
<feature type="region of interest" description="Disordered" evidence="1">
    <location>
        <begin position="1"/>
        <end position="62"/>
    </location>
</feature>
<accession>A0A2P6TSM0</accession>
<comment type="caution">
    <text evidence="3">The sequence shown here is derived from an EMBL/GenBank/DDBJ whole genome shotgun (WGS) entry which is preliminary data.</text>
</comment>
<keyword evidence="4" id="KW-1185">Reference proteome</keyword>
<evidence type="ECO:0000256" key="2">
    <source>
        <dbReference type="SAM" id="Phobius"/>
    </source>
</evidence>
<feature type="transmembrane region" description="Helical" evidence="2">
    <location>
        <begin position="210"/>
        <end position="227"/>
    </location>
</feature>
<dbReference type="GO" id="GO:0009507">
    <property type="term" value="C:chloroplast"/>
    <property type="evidence" value="ECO:0007669"/>
    <property type="project" value="TreeGrafter"/>
</dbReference>
<evidence type="ECO:0000313" key="4">
    <source>
        <dbReference type="Proteomes" id="UP000239899"/>
    </source>
</evidence>
<feature type="transmembrane region" description="Helical" evidence="2">
    <location>
        <begin position="182"/>
        <end position="204"/>
    </location>
</feature>
<name>A0A2P6TSM0_CHLSO</name>
<protein>
    <submittedName>
        <fullName evidence="3">Replicase poly 1ab</fullName>
    </submittedName>
</protein>
<proteinExistence type="predicted"/>
<organism evidence="3 4">
    <name type="scientific">Chlorella sorokiniana</name>
    <name type="common">Freshwater green alga</name>
    <dbReference type="NCBI Taxonomy" id="3076"/>
    <lineage>
        <taxon>Eukaryota</taxon>
        <taxon>Viridiplantae</taxon>
        <taxon>Chlorophyta</taxon>
        <taxon>core chlorophytes</taxon>
        <taxon>Trebouxiophyceae</taxon>
        <taxon>Chlorellales</taxon>
        <taxon>Chlorellaceae</taxon>
        <taxon>Chlorella clade</taxon>
        <taxon>Chlorella</taxon>
    </lineage>
</organism>
<evidence type="ECO:0000256" key="1">
    <source>
        <dbReference type="SAM" id="MobiDB-lite"/>
    </source>
</evidence>